<evidence type="ECO:0000313" key="2">
    <source>
        <dbReference type="EMBL" id="NBC36786.1"/>
    </source>
</evidence>
<name>A0ABW9XE15_9SPHN</name>
<feature type="signal peptide" evidence="1">
    <location>
        <begin position="1"/>
        <end position="23"/>
    </location>
</feature>
<sequence length="216" mass="23047">MRLMGWGGALCAGLTIFAVPMGAQGQTAPAPAAPVVVAQPQLRIAPGAAANDFVIPETLPPMPALDFVEKPDYPVDPDKYFYFHRDATTLEDALADIRECDALSSGANVYAGNSAAMAGAMAQYGVLAGGIGGAIGSAMADAIFGSARRRKEYKVNMRNCMGWKGYQRYALSAERWEVFNFEEGLGRKKEDVRNLALLQQAMVASGPKPKTKELGQ</sequence>
<proteinExistence type="predicted"/>
<feature type="chain" id="PRO_5045735220" evidence="1">
    <location>
        <begin position="24"/>
        <end position="216"/>
    </location>
</feature>
<gene>
    <name evidence="2" type="ORF">GTZ99_09480</name>
</gene>
<accession>A0ABW9XE15</accession>
<dbReference type="Proteomes" id="UP000753724">
    <property type="component" value="Unassembled WGS sequence"/>
</dbReference>
<protein>
    <submittedName>
        <fullName evidence="2">Uncharacterized protein</fullName>
    </submittedName>
</protein>
<evidence type="ECO:0000256" key="1">
    <source>
        <dbReference type="SAM" id="SignalP"/>
    </source>
</evidence>
<reference evidence="3" key="1">
    <citation type="submission" date="2020-01" db="EMBL/GenBank/DDBJ databases">
        <title>Sphingomonas sp. strain CSW-10.</title>
        <authorList>
            <person name="Chen W.-M."/>
        </authorList>
    </citation>
    <scope>NUCLEOTIDE SEQUENCE [LARGE SCALE GENOMIC DNA]</scope>
    <source>
        <strain evidence="3">FSY-8</strain>
    </source>
</reference>
<comment type="caution">
    <text evidence="2">The sequence shown here is derived from an EMBL/GenBank/DDBJ whole genome shotgun (WGS) entry which is preliminary data.</text>
</comment>
<organism evidence="2 3">
    <name type="scientific">Novosphingobium ovatum</name>
    <dbReference type="NCBI Taxonomy" id="1908523"/>
    <lineage>
        <taxon>Bacteria</taxon>
        <taxon>Pseudomonadati</taxon>
        <taxon>Pseudomonadota</taxon>
        <taxon>Alphaproteobacteria</taxon>
        <taxon>Sphingomonadales</taxon>
        <taxon>Sphingomonadaceae</taxon>
        <taxon>Novosphingobium</taxon>
    </lineage>
</organism>
<evidence type="ECO:0000313" key="3">
    <source>
        <dbReference type="Proteomes" id="UP000753724"/>
    </source>
</evidence>
<keyword evidence="3" id="KW-1185">Reference proteome</keyword>
<dbReference type="RefSeq" id="WP_161718179.1">
    <property type="nucleotide sequence ID" value="NZ_JAAAPO010000003.1"/>
</dbReference>
<keyword evidence="1" id="KW-0732">Signal</keyword>
<dbReference type="EMBL" id="JAAAPO010000003">
    <property type="protein sequence ID" value="NBC36786.1"/>
    <property type="molecule type" value="Genomic_DNA"/>
</dbReference>